<dbReference type="Gene3D" id="3.30.70.100">
    <property type="match status" value="1"/>
</dbReference>
<gene>
    <name evidence="2" type="ORF">BL253_28845</name>
</gene>
<proteinExistence type="predicted"/>
<comment type="caution">
    <text evidence="2">The sequence shown here is derived from an EMBL/GenBank/DDBJ whole genome shotgun (WGS) entry which is preliminary data.</text>
</comment>
<dbReference type="Pfam" id="PF03992">
    <property type="entry name" value="ABM"/>
    <property type="match status" value="1"/>
</dbReference>
<evidence type="ECO:0000259" key="1">
    <source>
        <dbReference type="Pfam" id="PF03992"/>
    </source>
</evidence>
<dbReference type="InterPro" id="IPR011008">
    <property type="entry name" value="Dimeric_a/b-barrel"/>
</dbReference>
<accession>A0A1V2I3E8</accession>
<dbReference type="SUPFAM" id="SSF54909">
    <property type="entry name" value="Dimeric alpha+beta barrel"/>
    <property type="match status" value="1"/>
</dbReference>
<name>A0A1V2I3E8_9ACTN</name>
<sequence>MVARPGRQVAAPVLAIVRFRLPAGSGETAAAGEFAAGADRALTALGQADGYRAGRLARAVDDPDEWVLVTEWDGPGAWRRALGRFDVKMELTPLLAHAVDAPGAFEVLVGQDGPAVAPRRYGSALAPDAATAAPGR</sequence>
<feature type="domain" description="ABM" evidence="1">
    <location>
        <begin position="30"/>
        <end position="81"/>
    </location>
</feature>
<keyword evidence="2" id="KW-0503">Monooxygenase</keyword>
<keyword evidence="3" id="KW-1185">Reference proteome</keyword>
<dbReference type="EMBL" id="MOMC01000066">
    <property type="protein sequence ID" value="ONH24919.1"/>
    <property type="molecule type" value="Genomic_DNA"/>
</dbReference>
<keyword evidence="2" id="KW-0560">Oxidoreductase</keyword>
<evidence type="ECO:0000313" key="3">
    <source>
        <dbReference type="Proteomes" id="UP000188929"/>
    </source>
</evidence>
<dbReference type="InterPro" id="IPR007138">
    <property type="entry name" value="ABM_dom"/>
</dbReference>
<evidence type="ECO:0000313" key="2">
    <source>
        <dbReference type="EMBL" id="ONH24919.1"/>
    </source>
</evidence>
<dbReference type="AlphaFoldDB" id="A0A1V2I3E8"/>
<reference evidence="3" key="1">
    <citation type="submission" date="2016-10" db="EMBL/GenBank/DDBJ databases">
        <title>Frankia sp. NRRL B-16386 Genome sequencing.</title>
        <authorList>
            <person name="Ghodhbane-Gtari F."/>
            <person name="Swanson E."/>
            <person name="Gueddou A."/>
            <person name="Hezbri K."/>
            <person name="Ktari K."/>
            <person name="Nouioui I."/>
            <person name="Morris K."/>
            <person name="Simpson S."/>
            <person name="Abebe-Akele F."/>
            <person name="Thomas K."/>
            <person name="Gtari M."/>
            <person name="Tisa L.S."/>
        </authorList>
    </citation>
    <scope>NUCLEOTIDE SEQUENCE [LARGE SCALE GENOMIC DNA]</scope>
    <source>
        <strain evidence="3">NRRL B-16386</strain>
    </source>
</reference>
<dbReference type="GO" id="GO:0004497">
    <property type="term" value="F:monooxygenase activity"/>
    <property type="evidence" value="ECO:0007669"/>
    <property type="project" value="UniProtKB-KW"/>
</dbReference>
<dbReference type="Proteomes" id="UP000188929">
    <property type="component" value="Unassembled WGS sequence"/>
</dbReference>
<organism evidence="2 3">
    <name type="scientific">Pseudofrankia asymbiotica</name>
    <dbReference type="NCBI Taxonomy" id="1834516"/>
    <lineage>
        <taxon>Bacteria</taxon>
        <taxon>Bacillati</taxon>
        <taxon>Actinomycetota</taxon>
        <taxon>Actinomycetes</taxon>
        <taxon>Frankiales</taxon>
        <taxon>Frankiaceae</taxon>
        <taxon>Pseudofrankia</taxon>
    </lineage>
</organism>
<protein>
    <submittedName>
        <fullName evidence="2">Antibiotic biosynthesis monooxygenase</fullName>
    </submittedName>
</protein>
<dbReference type="STRING" id="1834516.BL253_28845"/>